<keyword evidence="1" id="KW-0812">Transmembrane</keyword>
<evidence type="ECO:0000313" key="2">
    <source>
        <dbReference type="EMBL" id="GAH68358.1"/>
    </source>
</evidence>
<gene>
    <name evidence="2" type="ORF">S03H2_54646</name>
</gene>
<sequence>MIEIIALISILITMGVTIVHLILDIIKYRSQKDIEESKLQLAQNKMGVDIFQNLFGNMIGNVLKEFDLTKPDEFKKKLEELKEISDKYKDLGLTK</sequence>
<proteinExistence type="predicted"/>
<feature type="transmembrane region" description="Helical" evidence="1">
    <location>
        <begin position="6"/>
        <end position="26"/>
    </location>
</feature>
<dbReference type="AlphaFoldDB" id="X1JF16"/>
<protein>
    <submittedName>
        <fullName evidence="2">Uncharacterized protein</fullName>
    </submittedName>
</protein>
<evidence type="ECO:0000256" key="1">
    <source>
        <dbReference type="SAM" id="Phobius"/>
    </source>
</evidence>
<accession>X1JF16</accession>
<keyword evidence="1" id="KW-1133">Transmembrane helix</keyword>
<organism evidence="2">
    <name type="scientific">marine sediment metagenome</name>
    <dbReference type="NCBI Taxonomy" id="412755"/>
    <lineage>
        <taxon>unclassified sequences</taxon>
        <taxon>metagenomes</taxon>
        <taxon>ecological metagenomes</taxon>
    </lineage>
</organism>
<reference evidence="2" key="1">
    <citation type="journal article" date="2014" name="Front. Microbiol.">
        <title>High frequency of phylogenetically diverse reductive dehalogenase-homologous genes in deep subseafloor sedimentary metagenomes.</title>
        <authorList>
            <person name="Kawai M."/>
            <person name="Futagami T."/>
            <person name="Toyoda A."/>
            <person name="Takaki Y."/>
            <person name="Nishi S."/>
            <person name="Hori S."/>
            <person name="Arai W."/>
            <person name="Tsubouchi T."/>
            <person name="Morono Y."/>
            <person name="Uchiyama I."/>
            <person name="Ito T."/>
            <person name="Fujiyama A."/>
            <person name="Inagaki F."/>
            <person name="Takami H."/>
        </authorList>
    </citation>
    <scope>NUCLEOTIDE SEQUENCE</scope>
    <source>
        <strain evidence="2">Expedition CK06-06</strain>
    </source>
</reference>
<dbReference type="EMBL" id="BARU01034851">
    <property type="protein sequence ID" value="GAH68358.1"/>
    <property type="molecule type" value="Genomic_DNA"/>
</dbReference>
<comment type="caution">
    <text evidence="2">The sequence shown here is derived from an EMBL/GenBank/DDBJ whole genome shotgun (WGS) entry which is preliminary data.</text>
</comment>
<name>X1JF16_9ZZZZ</name>
<keyword evidence="1" id="KW-0472">Membrane</keyword>